<evidence type="ECO:0000256" key="11">
    <source>
        <dbReference type="PROSITE-ProRule" id="PRU01122"/>
    </source>
</evidence>
<dbReference type="Pfam" id="PF00004">
    <property type="entry name" value="AAA"/>
    <property type="match status" value="1"/>
</dbReference>
<accession>A0A8J6TSB8</accession>
<dbReference type="PANTHER" id="PTHR10046">
    <property type="entry name" value="ATP DEPENDENT LON PROTEASE FAMILY MEMBER"/>
    <property type="match status" value="1"/>
</dbReference>
<dbReference type="GO" id="GO:0016887">
    <property type="term" value="F:ATP hydrolysis activity"/>
    <property type="evidence" value="ECO:0007669"/>
    <property type="project" value="InterPro"/>
</dbReference>
<protein>
    <recommendedName>
        <fullName evidence="7 11">endopeptidase La</fullName>
        <ecNumber evidence="7 11">3.4.21.53</ecNumber>
    </recommendedName>
</protein>
<dbReference type="GO" id="GO:0030163">
    <property type="term" value="P:protein catabolic process"/>
    <property type="evidence" value="ECO:0007669"/>
    <property type="project" value="InterPro"/>
</dbReference>
<dbReference type="SMART" id="SM00448">
    <property type="entry name" value="REC"/>
    <property type="match status" value="1"/>
</dbReference>
<dbReference type="NCBIfam" id="TIGR00763">
    <property type="entry name" value="lon"/>
    <property type="match status" value="1"/>
</dbReference>
<dbReference type="InterPro" id="IPR003593">
    <property type="entry name" value="AAA+_ATPase"/>
</dbReference>
<dbReference type="InterPro" id="IPR008268">
    <property type="entry name" value="Peptidase_S16_AS"/>
</dbReference>
<evidence type="ECO:0000256" key="1">
    <source>
        <dbReference type="ARBA" id="ARBA00022670"/>
    </source>
</evidence>
<dbReference type="GO" id="GO:0005524">
    <property type="term" value="F:ATP binding"/>
    <property type="evidence" value="ECO:0007669"/>
    <property type="project" value="UniProtKB-KW"/>
</dbReference>
<dbReference type="SUPFAM" id="SSF52172">
    <property type="entry name" value="CheY-like"/>
    <property type="match status" value="1"/>
</dbReference>
<keyword evidence="4 11" id="KW-0720">Serine protease</keyword>
<proteinExistence type="inferred from homology"/>
<dbReference type="InterPro" id="IPR014721">
    <property type="entry name" value="Ribsml_uS5_D2-typ_fold_subgr"/>
</dbReference>
<keyword evidence="3 11" id="KW-0378">Hydrolase</keyword>
<dbReference type="EMBL" id="JACNIG010000195">
    <property type="protein sequence ID" value="MBC8431945.1"/>
    <property type="molecule type" value="Genomic_DNA"/>
</dbReference>
<evidence type="ECO:0000256" key="2">
    <source>
        <dbReference type="ARBA" id="ARBA00022741"/>
    </source>
</evidence>
<evidence type="ECO:0000259" key="12">
    <source>
        <dbReference type="PROSITE" id="PS50110"/>
    </source>
</evidence>
<dbReference type="InterPro" id="IPR001789">
    <property type="entry name" value="Sig_transdc_resp-reg_receiver"/>
</dbReference>
<dbReference type="Gene3D" id="3.30.230.10">
    <property type="match status" value="1"/>
</dbReference>
<dbReference type="AlphaFoldDB" id="A0A8J6TSB8"/>
<dbReference type="PROSITE" id="PS51786">
    <property type="entry name" value="LON_PROTEOLYTIC"/>
    <property type="match status" value="1"/>
</dbReference>
<dbReference type="PROSITE" id="PS50110">
    <property type="entry name" value="RESPONSE_REGULATORY"/>
    <property type="match status" value="1"/>
</dbReference>
<comment type="caution">
    <text evidence="14">The sequence shown here is derived from an EMBL/GenBank/DDBJ whole genome shotgun (WGS) entry which is preliminary data.</text>
</comment>
<dbReference type="InterPro" id="IPR020568">
    <property type="entry name" value="Ribosomal_Su5_D2-typ_SF"/>
</dbReference>
<evidence type="ECO:0000256" key="5">
    <source>
        <dbReference type="ARBA" id="ARBA00022840"/>
    </source>
</evidence>
<evidence type="ECO:0000256" key="6">
    <source>
        <dbReference type="ARBA" id="ARBA00050665"/>
    </source>
</evidence>
<dbReference type="Pfam" id="PF05362">
    <property type="entry name" value="Lon_C"/>
    <property type="match status" value="1"/>
</dbReference>
<keyword evidence="2 9" id="KW-0547">Nucleotide-binding</keyword>
<name>A0A8J6TSB8_9BACT</name>
<dbReference type="SUPFAM" id="SSF52540">
    <property type="entry name" value="P-loop containing nucleoside triphosphate hydrolases"/>
    <property type="match status" value="1"/>
</dbReference>
<feature type="active site" evidence="8 11">
    <location>
        <position position="616"/>
    </location>
</feature>
<dbReference type="InterPro" id="IPR003959">
    <property type="entry name" value="ATPase_AAA_core"/>
</dbReference>
<keyword evidence="1 11" id="KW-0645">Protease</keyword>
<dbReference type="Proteomes" id="UP000605201">
    <property type="component" value="Unassembled WGS sequence"/>
</dbReference>
<evidence type="ECO:0000256" key="4">
    <source>
        <dbReference type="ARBA" id="ARBA00022825"/>
    </source>
</evidence>
<evidence type="ECO:0000313" key="15">
    <source>
        <dbReference type="Proteomes" id="UP000605201"/>
    </source>
</evidence>
<dbReference type="InterPro" id="IPR027065">
    <property type="entry name" value="Lon_Prtase"/>
</dbReference>
<dbReference type="InterPro" id="IPR011006">
    <property type="entry name" value="CheY-like_superfamily"/>
</dbReference>
<keyword evidence="10" id="KW-0597">Phosphoprotein</keyword>
<dbReference type="PROSITE" id="PS01046">
    <property type="entry name" value="LON_SER"/>
    <property type="match status" value="1"/>
</dbReference>
<dbReference type="PRINTS" id="PR00830">
    <property type="entry name" value="ENDOLAPTASE"/>
</dbReference>
<feature type="domain" description="Response regulatory" evidence="12">
    <location>
        <begin position="116"/>
        <end position="230"/>
    </location>
</feature>
<feature type="modified residue" description="4-aspartylphosphate" evidence="10">
    <location>
        <position position="165"/>
    </location>
</feature>
<dbReference type="SMART" id="SM00382">
    <property type="entry name" value="AAA"/>
    <property type="match status" value="1"/>
</dbReference>
<dbReference type="PIRSF" id="PIRSF001174">
    <property type="entry name" value="Lon_proteas"/>
    <property type="match status" value="1"/>
</dbReference>
<dbReference type="GO" id="GO:0004176">
    <property type="term" value="F:ATP-dependent peptidase activity"/>
    <property type="evidence" value="ECO:0007669"/>
    <property type="project" value="UniProtKB-UniRule"/>
</dbReference>
<dbReference type="InterPro" id="IPR054594">
    <property type="entry name" value="Lon_lid"/>
</dbReference>
<keyword evidence="5 9" id="KW-0067">ATP-binding</keyword>
<dbReference type="FunFam" id="3.40.50.300:FF:000021">
    <property type="entry name" value="Lon protease homolog"/>
    <property type="match status" value="1"/>
</dbReference>
<comment type="catalytic activity">
    <reaction evidence="6 11">
        <text>Hydrolysis of proteins in presence of ATP.</text>
        <dbReference type="EC" id="3.4.21.53"/>
    </reaction>
</comment>
<dbReference type="GO" id="GO:0006508">
    <property type="term" value="P:proteolysis"/>
    <property type="evidence" value="ECO:0007669"/>
    <property type="project" value="UniProtKB-KW"/>
</dbReference>
<dbReference type="Gene3D" id="3.40.50.300">
    <property type="entry name" value="P-loop containing nucleotide triphosphate hydrolases"/>
    <property type="match status" value="1"/>
</dbReference>
<dbReference type="GO" id="GO:0000160">
    <property type="term" value="P:phosphorelay signal transduction system"/>
    <property type="evidence" value="ECO:0007669"/>
    <property type="project" value="InterPro"/>
</dbReference>
<dbReference type="Gene3D" id="1.10.8.60">
    <property type="match status" value="1"/>
</dbReference>
<evidence type="ECO:0000256" key="8">
    <source>
        <dbReference type="PIRSR" id="PIRSR001174-1"/>
    </source>
</evidence>
<dbReference type="InterPro" id="IPR027417">
    <property type="entry name" value="P-loop_NTPase"/>
</dbReference>
<sequence length="676" mass="75208">MIRIFRKNPEKEVHSETEELKEMVLGARMPNKVRKIALKEIERLAKTSPSSAEYTIGINYIDYIVSLPWNKMTEDNLDIERAESILNKEHHGLAQIKDRILEHLAVRILKLSRKHRILVVDDEEMNRKNLEYVFDKDGYYVDTAANGIEALSLLEKSSYDVIVTDLKMEKVDGMDVLDHAKAGDPNIEVIMITGYATISAAVEAMKKGSYQFLSKPLKLVEIRSTIQKALLKKMVRLEPKGPVLCFAGPPGTGKTSLGKSIARSLERKFLRISLAGMKDEAEIRGHRRSYVGALPGRIIQEIRRAESKNPVIMLDEIDKIGQGFKGNPAAALLEVLDPEQNTNYVDHYLDVPFDLSKVMFITTANTIDFIPAPLLDRLEVIHLAGYTEEEKVIIASNYLVPKEIEEAGLSNNPPAFTSEAIRKIIREYTREAGLRNLQRHIAAICRKIVLQTLKNNKKNNPDAITPETVEHLLGSGKHHFEVVGANERIGVATGLAWTAAGGEIIFIEAAKMKGKSRLVLTGSLGDVMKESAQAALSYIRSHTALFNIPENIFEKNDIHIHVPAGSIPKDGPSAGLTIAVALISLLIDRPCRRDTALTGELTLSGRLLPVSGVKEKVLAAHRAGVKSIIFPAKNKVDLKQIPAEIKKDLMIHTTDELIKIVVLLQFSWRKPDKFSA</sequence>
<comment type="similarity">
    <text evidence="11">Belongs to the peptidase S16 family.</text>
</comment>
<dbReference type="Pfam" id="PF00072">
    <property type="entry name" value="Response_reg"/>
    <property type="match status" value="1"/>
</dbReference>
<dbReference type="Pfam" id="PF22667">
    <property type="entry name" value="Lon_lid"/>
    <property type="match status" value="1"/>
</dbReference>
<dbReference type="InterPro" id="IPR008269">
    <property type="entry name" value="Lon_proteolytic"/>
</dbReference>
<evidence type="ECO:0000256" key="10">
    <source>
        <dbReference type="PROSITE-ProRule" id="PRU00169"/>
    </source>
</evidence>
<dbReference type="GO" id="GO:0004252">
    <property type="term" value="F:serine-type endopeptidase activity"/>
    <property type="evidence" value="ECO:0007669"/>
    <property type="project" value="UniProtKB-UniRule"/>
</dbReference>
<dbReference type="Gene3D" id="3.40.50.2300">
    <property type="match status" value="1"/>
</dbReference>
<dbReference type="SUPFAM" id="SSF54211">
    <property type="entry name" value="Ribosomal protein S5 domain 2-like"/>
    <property type="match status" value="1"/>
</dbReference>
<evidence type="ECO:0000313" key="14">
    <source>
        <dbReference type="EMBL" id="MBC8431945.1"/>
    </source>
</evidence>
<organism evidence="14 15">
    <name type="scientific">Candidatus Desulfatibia vada</name>
    <dbReference type="NCBI Taxonomy" id="2841696"/>
    <lineage>
        <taxon>Bacteria</taxon>
        <taxon>Pseudomonadati</taxon>
        <taxon>Thermodesulfobacteriota</taxon>
        <taxon>Desulfobacteria</taxon>
        <taxon>Desulfobacterales</taxon>
        <taxon>Desulfobacterales incertae sedis</taxon>
        <taxon>Candidatus Desulfatibia</taxon>
    </lineage>
</organism>
<gene>
    <name evidence="14" type="primary">lon</name>
    <name evidence="14" type="ORF">H8D96_08485</name>
</gene>
<dbReference type="EC" id="3.4.21.53" evidence="7 11"/>
<feature type="domain" description="Lon proteolytic" evidence="13">
    <location>
        <begin position="486"/>
        <end position="667"/>
    </location>
</feature>
<feature type="binding site" evidence="9">
    <location>
        <begin position="248"/>
        <end position="255"/>
    </location>
    <ligand>
        <name>ATP</name>
        <dbReference type="ChEBI" id="CHEBI:30616"/>
    </ligand>
</feature>
<evidence type="ECO:0000256" key="9">
    <source>
        <dbReference type="PIRSR" id="PIRSR001174-2"/>
    </source>
</evidence>
<evidence type="ECO:0000256" key="3">
    <source>
        <dbReference type="ARBA" id="ARBA00022801"/>
    </source>
</evidence>
<reference evidence="14 15" key="1">
    <citation type="submission" date="2020-08" db="EMBL/GenBank/DDBJ databases">
        <title>Bridging the membrane lipid divide: bacteria of the FCB group superphylum have the potential to synthesize archaeal ether lipids.</title>
        <authorList>
            <person name="Villanueva L."/>
            <person name="Von Meijenfeldt F.A.B."/>
            <person name="Westbye A.B."/>
            <person name="Yadav S."/>
            <person name="Hopmans E.C."/>
            <person name="Dutilh B.E."/>
            <person name="Sinninghe Damste J.S."/>
        </authorList>
    </citation>
    <scope>NUCLEOTIDE SEQUENCE [LARGE SCALE GENOMIC DNA]</scope>
    <source>
        <strain evidence="14">NIOZ-UU17</strain>
    </source>
</reference>
<feature type="active site" evidence="8 11">
    <location>
        <position position="573"/>
    </location>
</feature>
<dbReference type="CDD" id="cd19500">
    <property type="entry name" value="RecA-like_Lon"/>
    <property type="match status" value="1"/>
</dbReference>
<dbReference type="InterPro" id="IPR004815">
    <property type="entry name" value="Lon_bac/euk-typ"/>
</dbReference>
<dbReference type="Gene3D" id="1.20.5.5270">
    <property type="match status" value="1"/>
</dbReference>
<evidence type="ECO:0000259" key="13">
    <source>
        <dbReference type="PROSITE" id="PS51786"/>
    </source>
</evidence>
<evidence type="ECO:0000256" key="7">
    <source>
        <dbReference type="ARBA" id="ARBA00066743"/>
    </source>
</evidence>